<dbReference type="GO" id="GO:0042597">
    <property type="term" value="C:periplasmic space"/>
    <property type="evidence" value="ECO:0007669"/>
    <property type="project" value="UniProtKB-ARBA"/>
</dbReference>
<dbReference type="InterPro" id="IPR006311">
    <property type="entry name" value="TAT_signal"/>
</dbReference>
<gene>
    <name evidence="2" type="ORF">METZ01_LOCUS43233</name>
</gene>
<dbReference type="GO" id="GO:0043190">
    <property type="term" value="C:ATP-binding cassette (ABC) transporter complex"/>
    <property type="evidence" value="ECO:0007669"/>
    <property type="project" value="InterPro"/>
</dbReference>
<proteinExistence type="predicted"/>
<dbReference type="InterPro" id="IPR039424">
    <property type="entry name" value="SBP_5"/>
</dbReference>
<dbReference type="PIRSF" id="PIRSF002741">
    <property type="entry name" value="MppA"/>
    <property type="match status" value="1"/>
</dbReference>
<dbReference type="InterPro" id="IPR000914">
    <property type="entry name" value="SBP_5_dom"/>
</dbReference>
<dbReference type="PROSITE" id="PS51318">
    <property type="entry name" value="TAT"/>
    <property type="match status" value="1"/>
</dbReference>
<dbReference type="GO" id="GO:1904680">
    <property type="term" value="F:peptide transmembrane transporter activity"/>
    <property type="evidence" value="ECO:0007669"/>
    <property type="project" value="TreeGrafter"/>
</dbReference>
<accession>A0A381RHL4</accession>
<organism evidence="2">
    <name type="scientific">marine metagenome</name>
    <dbReference type="NCBI Taxonomy" id="408172"/>
    <lineage>
        <taxon>unclassified sequences</taxon>
        <taxon>metagenomes</taxon>
        <taxon>ecological metagenomes</taxon>
    </lineage>
</organism>
<protein>
    <recommendedName>
        <fullName evidence="1">Solute-binding protein family 5 domain-containing protein</fullName>
    </recommendedName>
</protein>
<dbReference type="SUPFAM" id="SSF53850">
    <property type="entry name" value="Periplasmic binding protein-like II"/>
    <property type="match status" value="1"/>
</dbReference>
<dbReference type="PANTHER" id="PTHR30290:SF83">
    <property type="entry name" value="ABC TRANSPORTER SUBSTRATE-BINDING PROTEIN"/>
    <property type="match status" value="1"/>
</dbReference>
<name>A0A381RHL4_9ZZZZ</name>
<dbReference type="PANTHER" id="PTHR30290">
    <property type="entry name" value="PERIPLASMIC BINDING COMPONENT OF ABC TRANSPORTER"/>
    <property type="match status" value="1"/>
</dbReference>
<evidence type="ECO:0000259" key="1">
    <source>
        <dbReference type="Pfam" id="PF00496"/>
    </source>
</evidence>
<dbReference type="InterPro" id="IPR030678">
    <property type="entry name" value="Peptide/Ni-bd"/>
</dbReference>
<sequence length="528" mass="58762">MSIRIAPITRRQFLAAVGSTGVAAVSHPSLTWGSSEKVLRVRSNSDIQGIDPLNPAAGADQDVMMAVFNKLVAYKPILGSGSASGGWDWQLEAATSVEQVDPTHVRFTLMPGIMWTNGFGEMTTDDVKFSFERHAKQKSWTAVDWDPLKEVKIVDKYTGILEFNKPFAPLFNSTLPYGSGTIVCKAAVEQLPDQKFSVEPPATSGPYKIESWTPKQKLVLTRHDGWPGPRPTFDRIEIIPIDDPKTAEIAFEAGQLDMTGIAASSLTRYQQQLPDQTSMRVYPSLYYEWLGMNVDHAPFDDQRVRKAVQHAVDVNAILDVAYFGAADRATGIIAPGLPGHRDSNKINQINLDKARSLLAEAGLADGFKTTLDVHNITDHMSAAQVIQANLAQVGIEVQINSHDSGTFWTLGLESEGDAWKGVQMVYNRYSMAPDPYWATAWFTPAQIGEWNWERWNSPRYGELHEAAVMETNAEKRHDMYVEMQDLMEDSGAYVFVTHNINGFLYKNSIVPAMRPDGGNMMFRYFESS</sequence>
<evidence type="ECO:0000313" key="2">
    <source>
        <dbReference type="EMBL" id="SUZ90379.1"/>
    </source>
</evidence>
<dbReference type="Gene3D" id="3.40.190.10">
    <property type="entry name" value="Periplasmic binding protein-like II"/>
    <property type="match status" value="1"/>
</dbReference>
<dbReference type="Gene3D" id="3.10.105.10">
    <property type="entry name" value="Dipeptide-binding Protein, Domain 3"/>
    <property type="match status" value="1"/>
</dbReference>
<dbReference type="AlphaFoldDB" id="A0A381RHL4"/>
<dbReference type="GO" id="GO:0015833">
    <property type="term" value="P:peptide transport"/>
    <property type="evidence" value="ECO:0007669"/>
    <property type="project" value="TreeGrafter"/>
</dbReference>
<dbReference type="Pfam" id="PF00496">
    <property type="entry name" value="SBP_bac_5"/>
    <property type="match status" value="1"/>
</dbReference>
<feature type="domain" description="Solute-binding protein family 5" evidence="1">
    <location>
        <begin position="93"/>
        <end position="417"/>
    </location>
</feature>
<dbReference type="EMBL" id="UINC01001890">
    <property type="protein sequence ID" value="SUZ90379.1"/>
    <property type="molecule type" value="Genomic_DNA"/>
</dbReference>
<reference evidence="2" key="1">
    <citation type="submission" date="2018-05" db="EMBL/GenBank/DDBJ databases">
        <authorList>
            <person name="Lanie J.A."/>
            <person name="Ng W.-L."/>
            <person name="Kazmierczak K.M."/>
            <person name="Andrzejewski T.M."/>
            <person name="Davidsen T.M."/>
            <person name="Wayne K.J."/>
            <person name="Tettelin H."/>
            <person name="Glass J.I."/>
            <person name="Rusch D."/>
            <person name="Podicherti R."/>
            <person name="Tsui H.-C.T."/>
            <person name="Winkler M.E."/>
        </authorList>
    </citation>
    <scope>NUCLEOTIDE SEQUENCE</scope>
</reference>